<dbReference type="InterPro" id="IPR013154">
    <property type="entry name" value="ADH-like_N"/>
</dbReference>
<dbReference type="PANTHER" id="PTHR45348">
    <property type="entry name" value="HYPOTHETICAL OXIDOREDUCTASE (EUROFUNG)"/>
    <property type="match status" value="1"/>
</dbReference>
<dbReference type="OrthoDB" id="3233595at2759"/>
<protein>
    <recommendedName>
        <fullName evidence="3">Enoyl reductase (ER) domain-containing protein</fullName>
    </recommendedName>
</protein>
<dbReference type="SUPFAM" id="SSF50129">
    <property type="entry name" value="GroES-like"/>
    <property type="match status" value="1"/>
</dbReference>
<dbReference type="Proteomes" id="UP000023758">
    <property type="component" value="Unassembled WGS sequence"/>
</dbReference>
<dbReference type="SUPFAM" id="SSF51735">
    <property type="entry name" value="NAD(P)-binding Rossmann-fold domains"/>
    <property type="match status" value="1"/>
</dbReference>
<dbReference type="Pfam" id="PF08240">
    <property type="entry name" value="ADH_N"/>
    <property type="match status" value="1"/>
</dbReference>
<evidence type="ECO:0000256" key="1">
    <source>
        <dbReference type="ARBA" id="ARBA00008072"/>
    </source>
</evidence>
<gene>
    <name evidence="4" type="ORF">H103_05322</name>
</gene>
<dbReference type="SMART" id="SM00829">
    <property type="entry name" value="PKS_ER"/>
    <property type="match status" value="1"/>
</dbReference>
<dbReference type="InterPro" id="IPR011032">
    <property type="entry name" value="GroES-like_sf"/>
</dbReference>
<evidence type="ECO:0000259" key="3">
    <source>
        <dbReference type="SMART" id="SM00829"/>
    </source>
</evidence>
<evidence type="ECO:0000313" key="4">
    <source>
        <dbReference type="EMBL" id="EZF51463.1"/>
    </source>
</evidence>
<dbReference type="HOGENOM" id="CLU_026673_16_1_1"/>
<dbReference type="InterPro" id="IPR036291">
    <property type="entry name" value="NAD(P)-bd_dom_sf"/>
</dbReference>
<reference evidence="4" key="1">
    <citation type="submission" date="2014-02" db="EMBL/GenBank/DDBJ databases">
        <title>The Genome Sequence of Trichophyton rubrum (morphotype fischeri) CBS 288.86.</title>
        <authorList>
            <consortium name="The Broad Institute Genomics Platform"/>
            <person name="Cuomo C.A."/>
            <person name="White T.C."/>
            <person name="Graser Y."/>
            <person name="Martinez-Rossi N."/>
            <person name="Heitman J."/>
            <person name="Young S.K."/>
            <person name="Zeng Q."/>
            <person name="Gargeya S."/>
            <person name="Abouelleil A."/>
            <person name="Alvarado L."/>
            <person name="Chapman S.B."/>
            <person name="Gainer-Dewar J."/>
            <person name="Goldberg J."/>
            <person name="Griggs A."/>
            <person name="Gujja S."/>
            <person name="Hansen M."/>
            <person name="Howarth C."/>
            <person name="Imamovic A."/>
            <person name="Larimer J."/>
            <person name="Martinez D."/>
            <person name="Murphy C."/>
            <person name="Pearson M.D."/>
            <person name="Persinoti G."/>
            <person name="Poon T."/>
            <person name="Priest M."/>
            <person name="Roberts A.D."/>
            <person name="Saif S."/>
            <person name="Shea T.D."/>
            <person name="Sykes S.N."/>
            <person name="Wortman J."/>
            <person name="Nusbaum C."/>
            <person name="Birren B."/>
        </authorList>
    </citation>
    <scope>NUCLEOTIDE SEQUENCE [LARGE SCALE GENOMIC DNA]</scope>
    <source>
        <strain evidence="4">CBS 288.86</strain>
    </source>
</reference>
<accession>A0A022W097</accession>
<dbReference type="PANTHER" id="PTHR45348:SF2">
    <property type="entry name" value="ZINC-TYPE ALCOHOL DEHYDROGENASE-LIKE PROTEIN C2E1P3.01"/>
    <property type="match status" value="1"/>
</dbReference>
<dbReference type="InterPro" id="IPR047122">
    <property type="entry name" value="Trans-enoyl_RdTase-like"/>
</dbReference>
<dbReference type="EMBL" id="KK207866">
    <property type="protein sequence ID" value="EZF51463.1"/>
    <property type="molecule type" value="Genomic_DNA"/>
</dbReference>
<keyword evidence="2" id="KW-0560">Oxidoreductase</keyword>
<evidence type="ECO:0000256" key="2">
    <source>
        <dbReference type="ARBA" id="ARBA00023002"/>
    </source>
</evidence>
<comment type="similarity">
    <text evidence="1">Belongs to the zinc-containing alcohol dehydrogenase family.</text>
</comment>
<feature type="domain" description="Enoyl reductase (ER)" evidence="3">
    <location>
        <begin position="14"/>
        <end position="343"/>
    </location>
</feature>
<dbReference type="Gene3D" id="3.90.180.10">
    <property type="entry name" value="Medium-chain alcohol dehydrogenases, catalytic domain"/>
    <property type="match status" value="1"/>
</dbReference>
<proteinExistence type="inferred from homology"/>
<dbReference type="Gene3D" id="3.40.50.720">
    <property type="entry name" value="NAD(P)-binding Rossmann-like Domain"/>
    <property type="match status" value="1"/>
</dbReference>
<dbReference type="InterPro" id="IPR020843">
    <property type="entry name" value="ER"/>
</dbReference>
<organism evidence="4">
    <name type="scientific">Trichophyton rubrum CBS 288.86</name>
    <dbReference type="NCBI Taxonomy" id="1215330"/>
    <lineage>
        <taxon>Eukaryota</taxon>
        <taxon>Fungi</taxon>
        <taxon>Dikarya</taxon>
        <taxon>Ascomycota</taxon>
        <taxon>Pezizomycotina</taxon>
        <taxon>Eurotiomycetes</taxon>
        <taxon>Eurotiomycetidae</taxon>
        <taxon>Onygenales</taxon>
        <taxon>Arthrodermataceae</taxon>
        <taxon>Trichophyton</taxon>
    </lineage>
</organism>
<dbReference type="GO" id="GO:0016651">
    <property type="term" value="F:oxidoreductase activity, acting on NAD(P)H"/>
    <property type="evidence" value="ECO:0007669"/>
    <property type="project" value="InterPro"/>
</dbReference>
<dbReference type="CDD" id="cd08249">
    <property type="entry name" value="enoyl_reductase_like"/>
    <property type="match status" value="1"/>
</dbReference>
<sequence length="358" mass="38292">MGSSRKVIAVLGPGRAEVVDRPLPVVRDRFMLVKPVAIALNPTDWKHIDAGVVGAVVGCDYSGIVEAIGKGVRKKFKKGDRVYGVVHGCNRQEPDDGAFGNYILVKADVQSHIPDNLSFEEAATLGVGIITVCQGLYLGLGLDLPTSPSFKRTPVLIYGGSTATGSLGIQFAKLSGFAPIAVCSPRNFEFVKRLGAVAAFDYHDLDCGLKIREFTGNKLKLAWDTISLPASARICAHAISTGPGGRYFALLPEPCPRDDVESSYTMAYYMFGEKVQMSEDGPVIPPDHSGFRYAKEFVSMANQLLADGKIKVHPQQVCGGGLAGALEGLEMMRDGKVTGSKLVYRVAETPGLEPPDST</sequence>
<dbReference type="AlphaFoldDB" id="A0A022W097"/>
<name>A0A022W097_TRIRU</name>